<dbReference type="InterPro" id="IPR036812">
    <property type="entry name" value="NAD(P)_OxRdtase_dom_sf"/>
</dbReference>
<feature type="domain" description="NADP-dependent oxidoreductase" evidence="1">
    <location>
        <begin position="33"/>
        <end position="336"/>
    </location>
</feature>
<dbReference type="PANTHER" id="PTHR43364">
    <property type="entry name" value="NADH-SPECIFIC METHYLGLYOXAL REDUCTASE-RELATED"/>
    <property type="match status" value="1"/>
</dbReference>
<name>A0A4R1FNV1_9NOCA</name>
<dbReference type="AlphaFoldDB" id="A0A4R1FNV1"/>
<accession>A0A4R1FNV1</accession>
<protein>
    <submittedName>
        <fullName evidence="2">Aryl-alcohol dehydrogenase-like predicted oxidoreductase</fullName>
    </submittedName>
</protein>
<dbReference type="InterPro" id="IPR050523">
    <property type="entry name" value="AKR_Detox_Biosynth"/>
</dbReference>
<evidence type="ECO:0000313" key="2">
    <source>
        <dbReference type="EMBL" id="TCJ96776.1"/>
    </source>
</evidence>
<evidence type="ECO:0000259" key="1">
    <source>
        <dbReference type="Pfam" id="PF00248"/>
    </source>
</evidence>
<dbReference type="EMBL" id="SMFR01000002">
    <property type="protein sequence ID" value="TCJ96776.1"/>
    <property type="molecule type" value="Genomic_DNA"/>
</dbReference>
<dbReference type="Proteomes" id="UP000294856">
    <property type="component" value="Unassembled WGS sequence"/>
</dbReference>
<sequence length="341" mass="35363">MVRALGCRRDECAGAVMEQRTVGRSGLRVSRIGLATHTWGTHTDADEASVQLAAFTEAGGTLVDLSPVYGEGAAQRILADLLGDLVSRDELVLSGHAGVVMHAPGAGVGDSVPAPAAVGPVVDASRRTLLKQLDRTLLELGTDHLDIWNIAAWDPYTPLEEIAATLETAMRSGRTRYAGVRGFAAWQLASLAAIAPISAAQSPYSLLARGAENDVIPAARHHGVGVIASAPLAGGILTGKYRDGVPADSRGADEATAAEIRRRLDDDRATRVVDALVTAADGLGTSPLAVALAWIRDRPGVTSMIVGARDIGQLTGVLAAETLELPRAIAAALDDVSARSE</sequence>
<dbReference type="SUPFAM" id="SSF51430">
    <property type="entry name" value="NAD(P)-linked oxidoreductase"/>
    <property type="match status" value="1"/>
</dbReference>
<dbReference type="Gene3D" id="3.20.20.100">
    <property type="entry name" value="NADP-dependent oxidoreductase domain"/>
    <property type="match status" value="1"/>
</dbReference>
<dbReference type="PANTHER" id="PTHR43364:SF18">
    <property type="entry name" value="OXIDOREDUCTASE"/>
    <property type="match status" value="1"/>
</dbReference>
<reference evidence="2 3" key="1">
    <citation type="submission" date="2019-03" db="EMBL/GenBank/DDBJ databases">
        <title>Genomic Encyclopedia of Type Strains, Phase IV (KMG-IV): sequencing the most valuable type-strain genomes for metagenomic binning, comparative biology and taxonomic classification.</title>
        <authorList>
            <person name="Goeker M."/>
        </authorList>
    </citation>
    <scope>NUCLEOTIDE SEQUENCE [LARGE SCALE GENOMIC DNA]</scope>
    <source>
        <strain evidence="2 3">DSM 44684</strain>
    </source>
</reference>
<proteinExistence type="predicted"/>
<dbReference type="STRING" id="1210063.GCA_001612665_00467"/>
<keyword evidence="3" id="KW-1185">Reference proteome</keyword>
<dbReference type="GO" id="GO:0005829">
    <property type="term" value="C:cytosol"/>
    <property type="evidence" value="ECO:0007669"/>
    <property type="project" value="TreeGrafter"/>
</dbReference>
<organism evidence="2 3">
    <name type="scientific">Nocardia alba</name>
    <dbReference type="NCBI Taxonomy" id="225051"/>
    <lineage>
        <taxon>Bacteria</taxon>
        <taxon>Bacillati</taxon>
        <taxon>Actinomycetota</taxon>
        <taxon>Actinomycetes</taxon>
        <taxon>Mycobacteriales</taxon>
        <taxon>Nocardiaceae</taxon>
        <taxon>Nocardia</taxon>
    </lineage>
</organism>
<evidence type="ECO:0000313" key="3">
    <source>
        <dbReference type="Proteomes" id="UP000294856"/>
    </source>
</evidence>
<gene>
    <name evidence="2" type="ORF">DFR71_2809</name>
</gene>
<dbReference type="Pfam" id="PF00248">
    <property type="entry name" value="Aldo_ket_red"/>
    <property type="match status" value="1"/>
</dbReference>
<comment type="caution">
    <text evidence="2">The sequence shown here is derived from an EMBL/GenBank/DDBJ whole genome shotgun (WGS) entry which is preliminary data.</text>
</comment>
<dbReference type="InterPro" id="IPR023210">
    <property type="entry name" value="NADP_OxRdtase_dom"/>
</dbReference>